<feature type="transmembrane region" description="Helical" evidence="1">
    <location>
        <begin position="134"/>
        <end position="152"/>
    </location>
</feature>
<accession>A0A5N5UK69</accession>
<keyword evidence="1" id="KW-0472">Membrane</keyword>
<dbReference type="Pfam" id="PF13231">
    <property type="entry name" value="PMT_2"/>
    <property type="match status" value="1"/>
</dbReference>
<feature type="domain" description="Glycosyltransferase RgtA/B/C/D-like" evidence="2">
    <location>
        <begin position="62"/>
        <end position="194"/>
    </location>
</feature>
<keyword evidence="1" id="KW-0812">Transmembrane</keyword>
<dbReference type="EMBL" id="QKKZ01000002">
    <property type="protein sequence ID" value="KAB7514890.1"/>
    <property type="molecule type" value="Genomic_DNA"/>
</dbReference>
<gene>
    <name evidence="3" type="ORF">DM867_07235</name>
    <name evidence="4" type="ORF">DMP03_02225</name>
    <name evidence="5" type="ORF">DP108_03680</name>
</gene>
<feature type="transmembrane region" description="Helical" evidence="1">
    <location>
        <begin position="108"/>
        <end position="127"/>
    </location>
</feature>
<feature type="transmembrane region" description="Helical" evidence="1">
    <location>
        <begin position="12"/>
        <end position="31"/>
    </location>
</feature>
<evidence type="ECO:0000313" key="5">
    <source>
        <dbReference type="EMBL" id="KAB7519221.1"/>
    </source>
</evidence>
<name>A0A5N5UK69_9EURY</name>
<evidence type="ECO:0000313" key="8">
    <source>
        <dbReference type="Proteomes" id="UP000326865"/>
    </source>
</evidence>
<accession>A0A5N5UHI3</accession>
<dbReference type="Proteomes" id="UP000326207">
    <property type="component" value="Unassembled WGS sequence"/>
</dbReference>
<feature type="transmembrane region" description="Helical" evidence="1">
    <location>
        <begin position="327"/>
        <end position="347"/>
    </location>
</feature>
<dbReference type="AlphaFoldDB" id="A0A5N5UK69"/>
<dbReference type="InterPro" id="IPR038731">
    <property type="entry name" value="RgtA/B/C-like"/>
</dbReference>
<organism evidence="5 6">
    <name type="scientific">Halosegnis rubeus</name>
    <dbReference type="NCBI Taxonomy" id="2212850"/>
    <lineage>
        <taxon>Archaea</taxon>
        <taxon>Methanobacteriati</taxon>
        <taxon>Methanobacteriota</taxon>
        <taxon>Stenosarchaea group</taxon>
        <taxon>Halobacteria</taxon>
        <taxon>Halobacteriales</taxon>
        <taxon>Natronomonadaceae</taxon>
        <taxon>Halosegnis</taxon>
    </lineage>
</organism>
<protein>
    <submittedName>
        <fullName evidence="5">TIGR03663 family protein</fullName>
    </submittedName>
</protein>
<feature type="transmembrane region" description="Helical" evidence="1">
    <location>
        <begin position="228"/>
        <end position="251"/>
    </location>
</feature>
<comment type="caution">
    <text evidence="5">The sequence shown here is derived from an EMBL/GenBank/DDBJ whole genome shotgun (WGS) entry which is preliminary data.</text>
</comment>
<keyword evidence="1" id="KW-1133">Transmembrane helix</keyword>
<reference evidence="6 7" key="1">
    <citation type="submission" date="2019-10" db="EMBL/GenBank/DDBJ databases">
        <title>Unraveling microbial dark matter from salterns through culturing: the case of the genus Halosegnis.</title>
        <authorList>
            <person name="Duran-Viseras A."/>
            <person name="Andrei A.-S."/>
            <person name="Vera-Gargallo B."/>
            <person name="Ghai R."/>
            <person name="Sanchez-Porro C."/>
            <person name="Ventosa A."/>
        </authorList>
    </citation>
    <scope>NUCLEOTIDE SEQUENCE [LARGE SCALE GENOMIC DNA]</scope>
    <source>
        <strain evidence="4 7">F17-44</strain>
        <strain evidence="3 8">F18-79</strain>
        <strain evidence="5 6">F19-13</strain>
    </source>
</reference>
<dbReference type="EMBL" id="QJOW01000001">
    <property type="protein sequence ID" value="KAB7518199.1"/>
    <property type="molecule type" value="Genomic_DNA"/>
</dbReference>
<accession>A0A5N5U8B8</accession>
<sequence length="604" mass="64698">MPDRSLSDGRVVVAVLALTALALVARFALLGHRIMHFDEARVAYWVYNYAETGQFHYRSIIHGPFIQHIDAALFGLLGYSDFTARLPVAVVSGLLPLCALWLRHRLTGSETVALAFFLAANPVLLYYGRFMRSTLLVAGFCLLAFVAFVRWYDDFGVEYLYLGSVALALGFASKENALVYVLCWLGAGALVVHHKLAAHRGRDSGTAWVADRLFGLRSWLQRTWGPRLAGHVGHLVGATLAFVAVMVFFFAPREGVTAASDLAITPANPNYDAVVEQCRTAGLYSSSPGTTLRCTWLTVQEGFGSWLSKSGGSDPRSLVAVGGQLELSMQVVVGYAGPLFVLALAGFARERYGSGRPRLLVLACLYWGLVSIPGYAIGTDINNAWIVVNALVPLAIPAAVGVGVFIDAGVEALDRGDDTSLAIVGVVILVLLASVGTGVATGVYTGATEPDNSLVQFAQPSQDMRPAVSAALESAAQTEETDLLAYSGGNSNFVDGAESAPREPACLGWFSTLPLGWYLSAHDVATNCASQPGDLPDELPSVVVVPGDCTLDRTVDCREDDSAMVPPESIESRLDGYERYPFLHRSTGGNDFDGMIVYVDNRNA</sequence>
<evidence type="ECO:0000313" key="3">
    <source>
        <dbReference type="EMBL" id="KAB7514890.1"/>
    </source>
</evidence>
<evidence type="ECO:0000313" key="4">
    <source>
        <dbReference type="EMBL" id="KAB7518199.1"/>
    </source>
</evidence>
<feature type="transmembrane region" description="Helical" evidence="1">
    <location>
        <begin position="421"/>
        <end position="444"/>
    </location>
</feature>
<dbReference type="Proteomes" id="UP000326865">
    <property type="component" value="Unassembled WGS sequence"/>
</dbReference>
<evidence type="ECO:0000313" key="6">
    <source>
        <dbReference type="Proteomes" id="UP000326207"/>
    </source>
</evidence>
<dbReference type="NCBIfam" id="TIGR03663">
    <property type="entry name" value="flippase activity-associated protein Agl23"/>
    <property type="match status" value="1"/>
</dbReference>
<dbReference type="PANTHER" id="PTHR41710:SF2">
    <property type="entry name" value="GLYCOSYL TRANSFERASE FAMILY 39_83 DOMAIN-CONTAINING PROTEIN"/>
    <property type="match status" value="1"/>
</dbReference>
<feature type="transmembrane region" description="Helical" evidence="1">
    <location>
        <begin position="384"/>
        <end position="409"/>
    </location>
</feature>
<feature type="transmembrane region" description="Helical" evidence="1">
    <location>
        <begin position="177"/>
        <end position="193"/>
    </location>
</feature>
<evidence type="ECO:0000256" key="1">
    <source>
        <dbReference type="SAM" id="Phobius"/>
    </source>
</evidence>
<dbReference type="Proteomes" id="UP000326302">
    <property type="component" value="Unassembled WGS sequence"/>
</dbReference>
<dbReference type="EMBL" id="QMDY01000002">
    <property type="protein sequence ID" value="KAB7519221.1"/>
    <property type="molecule type" value="Genomic_DNA"/>
</dbReference>
<proteinExistence type="predicted"/>
<dbReference type="PANTHER" id="PTHR41710">
    <property type="entry name" value="GLYCOSYL TRANSFERASE, FAMILY 39"/>
    <property type="match status" value="1"/>
</dbReference>
<evidence type="ECO:0000259" key="2">
    <source>
        <dbReference type="Pfam" id="PF13231"/>
    </source>
</evidence>
<dbReference type="InterPro" id="IPR019962">
    <property type="entry name" value="CHP03663"/>
</dbReference>
<evidence type="ECO:0000313" key="7">
    <source>
        <dbReference type="Proteomes" id="UP000326302"/>
    </source>
</evidence>
<keyword evidence="8" id="KW-1185">Reference proteome</keyword>
<dbReference type="RefSeq" id="WP_152119097.1">
    <property type="nucleotide sequence ID" value="NZ_QJOW01000001.1"/>
</dbReference>
<feature type="transmembrane region" description="Helical" evidence="1">
    <location>
        <begin position="359"/>
        <end position="378"/>
    </location>
</feature>
<dbReference type="OrthoDB" id="313515at2157"/>